<evidence type="ECO:0000313" key="3">
    <source>
        <dbReference type="Proteomes" id="UP000199068"/>
    </source>
</evidence>
<feature type="transmembrane region" description="Helical" evidence="1">
    <location>
        <begin position="95"/>
        <end position="119"/>
    </location>
</feature>
<feature type="transmembrane region" description="Helical" evidence="1">
    <location>
        <begin position="152"/>
        <end position="171"/>
    </location>
</feature>
<feature type="transmembrane region" description="Helical" evidence="1">
    <location>
        <begin position="126"/>
        <end position="146"/>
    </location>
</feature>
<organism evidence="2 3">
    <name type="scientific">Romboutsia lituseburensis DSM 797</name>
    <dbReference type="NCBI Taxonomy" id="1121325"/>
    <lineage>
        <taxon>Bacteria</taxon>
        <taxon>Bacillati</taxon>
        <taxon>Bacillota</taxon>
        <taxon>Clostridia</taxon>
        <taxon>Peptostreptococcales</taxon>
        <taxon>Peptostreptococcaceae</taxon>
        <taxon>Romboutsia</taxon>
    </lineage>
</organism>
<sequence length="429" mass="48617">MKISINKSYVNRGNLIFTGISLMIIGAIILYGKTNFLNIIIKAIAIALIINGTSQIISRFVKRKDNISQNITLGQSMLNLALGFGIFYLKNISLSLLPIVFALYLIINGTVKLISIYIYAKNHTNIKLGLIIECIVYFSFGITSLFSPLMHLDTVLVIIAIYFILFGINFIKDFIREILPVSTKTKLKRKVRITLPAFLVALIPHTVLKKINEYLEINDYTIDDIDKKVDDDVDLEVFIHVTSNGFGVVGHVDLYYNGEIISYGNYDESSYKLFGIVGKGTLFICDKSKYIKFCTSYSKKTLFSYGLKLNDEQRKNIEEKINEIKSNLVEWKPPIVLANDEHNIDNYKDYASELYKSTGAKFFNFKSGKFKTYFGLNTNCVLLADSVIGNSGTDILGIGGIITPGTYYEYLKREFTKRNSIVVSRNIYR</sequence>
<dbReference type="EMBL" id="FNGW01000001">
    <property type="protein sequence ID" value="SDL26914.1"/>
    <property type="molecule type" value="Genomic_DNA"/>
</dbReference>
<feature type="transmembrane region" description="Helical" evidence="1">
    <location>
        <begin position="37"/>
        <end position="58"/>
    </location>
</feature>
<dbReference type="AlphaFoldDB" id="A0A1G9IPR7"/>
<feature type="transmembrane region" description="Helical" evidence="1">
    <location>
        <begin position="70"/>
        <end position="89"/>
    </location>
</feature>
<reference evidence="2 3" key="1">
    <citation type="submission" date="2016-10" db="EMBL/GenBank/DDBJ databases">
        <authorList>
            <person name="de Groot N.N."/>
        </authorList>
    </citation>
    <scope>NUCLEOTIDE SEQUENCE [LARGE SCALE GENOMIC DNA]</scope>
    <source>
        <strain evidence="2 3">DSM 797</strain>
    </source>
</reference>
<evidence type="ECO:0000313" key="2">
    <source>
        <dbReference type="EMBL" id="SDL26914.1"/>
    </source>
</evidence>
<protein>
    <submittedName>
        <fullName evidence="2">Uncharacterized membrane protein HdeD, DUF308 family</fullName>
    </submittedName>
</protein>
<feature type="transmembrane region" description="Helical" evidence="1">
    <location>
        <begin position="12"/>
        <end position="31"/>
    </location>
</feature>
<gene>
    <name evidence="2" type="ORF">SAMN04515677_101323</name>
</gene>
<keyword evidence="1" id="KW-0812">Transmembrane</keyword>
<name>A0A1G9IPR7_9FIRM</name>
<accession>A0A1G9IPR7</accession>
<dbReference type="InterPro" id="IPR005325">
    <property type="entry name" value="DUF308_memb"/>
</dbReference>
<dbReference type="STRING" id="1121325.SAMN04515677_101323"/>
<keyword evidence="1" id="KW-0472">Membrane</keyword>
<feature type="transmembrane region" description="Helical" evidence="1">
    <location>
        <begin position="191"/>
        <end position="208"/>
    </location>
</feature>
<proteinExistence type="predicted"/>
<dbReference type="Pfam" id="PF03729">
    <property type="entry name" value="DUF308"/>
    <property type="match status" value="1"/>
</dbReference>
<keyword evidence="1" id="KW-1133">Transmembrane helix</keyword>
<dbReference type="RefSeq" id="WP_092722198.1">
    <property type="nucleotide sequence ID" value="NZ_FNGW01000001.1"/>
</dbReference>
<keyword evidence="3" id="KW-1185">Reference proteome</keyword>
<evidence type="ECO:0000256" key="1">
    <source>
        <dbReference type="SAM" id="Phobius"/>
    </source>
</evidence>
<dbReference type="Proteomes" id="UP000199068">
    <property type="component" value="Unassembled WGS sequence"/>
</dbReference>